<evidence type="ECO:0000313" key="3">
    <source>
        <dbReference type="Proteomes" id="UP000481033"/>
    </source>
</evidence>
<accession>A0A6M0RRD9</accession>
<dbReference type="AlphaFoldDB" id="A0A6M0RRD9"/>
<comment type="caution">
    <text evidence="2">The sequence shown here is derived from an EMBL/GenBank/DDBJ whole genome shotgun (WGS) entry which is preliminary data.</text>
</comment>
<keyword evidence="3" id="KW-1185">Reference proteome</keyword>
<dbReference type="SUPFAM" id="SSF48452">
    <property type="entry name" value="TPR-like"/>
    <property type="match status" value="1"/>
</dbReference>
<gene>
    <name evidence="2" type="ORF">DXZ20_22080</name>
</gene>
<evidence type="ECO:0000256" key="1">
    <source>
        <dbReference type="SAM" id="Phobius"/>
    </source>
</evidence>
<proteinExistence type="predicted"/>
<reference evidence="2 3" key="1">
    <citation type="journal article" date="2020" name="Microb. Ecol.">
        <title>Ecogenomics of the Marine Benthic Filamentous Cyanobacterium Adonisia.</title>
        <authorList>
            <person name="Walter J.M."/>
            <person name="Coutinho F.H."/>
            <person name="Leomil L."/>
            <person name="Hargreaves P.I."/>
            <person name="Campeao M.E."/>
            <person name="Vieira V.V."/>
            <person name="Silva B.S."/>
            <person name="Fistarol G.O."/>
            <person name="Salomon P.S."/>
            <person name="Sawabe T."/>
            <person name="Mino S."/>
            <person name="Hosokawa M."/>
            <person name="Miyashita H."/>
            <person name="Maruyama F."/>
            <person name="van Verk M.C."/>
            <person name="Dutilh B.E."/>
            <person name="Thompson C.C."/>
            <person name="Thompson F.L."/>
        </authorList>
    </citation>
    <scope>NUCLEOTIDE SEQUENCE [LARGE SCALE GENOMIC DNA]</scope>
    <source>
        <strain evidence="2 3">CCMR0081</strain>
    </source>
</reference>
<protein>
    <submittedName>
        <fullName evidence="2">Uncharacterized protein</fullName>
    </submittedName>
</protein>
<dbReference type="InterPro" id="IPR011990">
    <property type="entry name" value="TPR-like_helical_dom_sf"/>
</dbReference>
<evidence type="ECO:0000313" key="2">
    <source>
        <dbReference type="EMBL" id="NEZ58281.1"/>
    </source>
</evidence>
<dbReference type="RefSeq" id="WP_163700731.1">
    <property type="nucleotide sequence ID" value="NZ_QXHD01000004.1"/>
</dbReference>
<keyword evidence="1" id="KW-1133">Transmembrane helix</keyword>
<keyword evidence="1" id="KW-0812">Transmembrane</keyword>
<dbReference type="Gene3D" id="1.25.40.10">
    <property type="entry name" value="Tetratricopeptide repeat domain"/>
    <property type="match status" value="1"/>
</dbReference>
<dbReference type="EMBL" id="QXHD01000004">
    <property type="protein sequence ID" value="NEZ58281.1"/>
    <property type="molecule type" value="Genomic_DNA"/>
</dbReference>
<keyword evidence="1" id="KW-0472">Membrane</keyword>
<dbReference type="SMART" id="SM00028">
    <property type="entry name" value="TPR"/>
    <property type="match status" value="2"/>
</dbReference>
<name>A0A6M0RRD9_9CYAN</name>
<sequence>MEISTNGWIVIAVILAILGIGGGAIATTILQPLGPNIPFTTPITDISTPIGGDARHQFNQGIWAYREKAYARAIDCFTKVIEAEPNLAEAFHNRARAQANLAKTQAAASDFVTASDIYSRQGSRSGINWIKTDLNVLTNL</sequence>
<dbReference type="InterPro" id="IPR019734">
    <property type="entry name" value="TPR_rpt"/>
</dbReference>
<dbReference type="Proteomes" id="UP000481033">
    <property type="component" value="Unassembled WGS sequence"/>
</dbReference>
<organism evidence="2 3">
    <name type="scientific">Adonisia turfae CCMR0081</name>
    <dbReference type="NCBI Taxonomy" id="2292702"/>
    <lineage>
        <taxon>Bacteria</taxon>
        <taxon>Bacillati</taxon>
        <taxon>Cyanobacteriota</taxon>
        <taxon>Adonisia</taxon>
        <taxon>Adonisia turfae</taxon>
    </lineage>
</organism>
<feature type="transmembrane region" description="Helical" evidence="1">
    <location>
        <begin position="7"/>
        <end position="30"/>
    </location>
</feature>